<evidence type="ECO:0000313" key="4">
    <source>
        <dbReference type="Proteomes" id="UP000663864"/>
    </source>
</evidence>
<feature type="region of interest" description="Disordered" evidence="1">
    <location>
        <begin position="1"/>
        <end position="46"/>
    </location>
</feature>
<dbReference type="AlphaFoldDB" id="A0A815AJ34"/>
<protein>
    <recommendedName>
        <fullName evidence="2">PiggyBac transposable element-derived protein domain-containing protein</fullName>
    </recommendedName>
</protein>
<name>A0A815AJ34_9BILA</name>
<organism evidence="3 4">
    <name type="scientific">Rotaria sordida</name>
    <dbReference type="NCBI Taxonomy" id="392033"/>
    <lineage>
        <taxon>Eukaryota</taxon>
        <taxon>Metazoa</taxon>
        <taxon>Spiralia</taxon>
        <taxon>Gnathifera</taxon>
        <taxon>Rotifera</taxon>
        <taxon>Eurotatoria</taxon>
        <taxon>Bdelloidea</taxon>
        <taxon>Philodinida</taxon>
        <taxon>Philodinidae</taxon>
        <taxon>Rotaria</taxon>
    </lineage>
</organism>
<reference evidence="3" key="1">
    <citation type="submission" date="2021-02" db="EMBL/GenBank/DDBJ databases">
        <authorList>
            <person name="Nowell W R."/>
        </authorList>
    </citation>
    <scope>NUCLEOTIDE SEQUENCE</scope>
</reference>
<proteinExistence type="predicted"/>
<evidence type="ECO:0000259" key="2">
    <source>
        <dbReference type="Pfam" id="PF13843"/>
    </source>
</evidence>
<dbReference type="PANTHER" id="PTHR46599">
    <property type="entry name" value="PIGGYBAC TRANSPOSABLE ELEMENT-DERIVED PROTEIN 4"/>
    <property type="match status" value="1"/>
</dbReference>
<feature type="compositionally biased region" description="Polar residues" evidence="1">
    <location>
        <begin position="1"/>
        <end position="12"/>
    </location>
</feature>
<feature type="domain" description="PiggyBac transposable element-derived protein" evidence="2">
    <location>
        <begin position="169"/>
        <end position="237"/>
    </location>
</feature>
<feature type="domain" description="PiggyBac transposable element-derived protein" evidence="2">
    <location>
        <begin position="81"/>
        <end position="161"/>
    </location>
</feature>
<dbReference type="EMBL" id="CAJNOT010001870">
    <property type="protein sequence ID" value="CAF1258471.1"/>
    <property type="molecule type" value="Genomic_DNA"/>
</dbReference>
<comment type="caution">
    <text evidence="3">The sequence shown here is derived from an EMBL/GenBank/DDBJ whole genome shotgun (WGS) entry which is preliminary data.</text>
</comment>
<gene>
    <name evidence="3" type="ORF">ZHD862_LOCUS25774</name>
</gene>
<dbReference type="PANTHER" id="PTHR46599:SF6">
    <property type="entry name" value="DUAL SPECIFICITY PHOSPHATASE 26"/>
    <property type="match status" value="1"/>
</dbReference>
<sequence length="251" mass="29191">MNATHNDNQGSDSDSEYDFVATESDNTSNSEHISEESHLSNSDIEQGDVITASQPETLQKDGITRSMYPNLEQSRITILNAFKLFFTNEILDEIVLHTILYAKRYFDQKIRSRQDSNTIRLDSHFWKLIDHIELESFIGLLIQSSVNRSNHELLYDLWDISQSCPLYRATVYPIRYIFELFVKQLPKHLVPGENLTFDEQLVPFRGRCCFVQYMPNKPTKYGLKFWILSDVDSRSTVSSSCEDHISTIFQR</sequence>
<dbReference type="InterPro" id="IPR029526">
    <property type="entry name" value="PGBD"/>
</dbReference>
<accession>A0A815AJ34</accession>
<evidence type="ECO:0000313" key="3">
    <source>
        <dbReference type="EMBL" id="CAF1258471.1"/>
    </source>
</evidence>
<dbReference type="Pfam" id="PF13843">
    <property type="entry name" value="DDE_Tnp_1_7"/>
    <property type="match status" value="2"/>
</dbReference>
<dbReference type="Proteomes" id="UP000663864">
    <property type="component" value="Unassembled WGS sequence"/>
</dbReference>
<evidence type="ECO:0000256" key="1">
    <source>
        <dbReference type="SAM" id="MobiDB-lite"/>
    </source>
</evidence>